<evidence type="ECO:0000256" key="9">
    <source>
        <dbReference type="HAMAP-Rule" id="MF_00303"/>
    </source>
</evidence>
<organism evidence="12 13">
    <name type="scientific">Gracilimonas mengyeensis</name>
    <dbReference type="NCBI Taxonomy" id="1302730"/>
    <lineage>
        <taxon>Bacteria</taxon>
        <taxon>Pseudomonadati</taxon>
        <taxon>Balneolota</taxon>
        <taxon>Balneolia</taxon>
        <taxon>Balneolales</taxon>
        <taxon>Balneolaceae</taxon>
        <taxon>Gracilimonas</taxon>
    </lineage>
</organism>
<accession>A0A521CHN7</accession>
<evidence type="ECO:0000256" key="1">
    <source>
        <dbReference type="ARBA" id="ARBA00000971"/>
    </source>
</evidence>
<keyword evidence="6 9" id="KW-0143">Chaperone</keyword>
<dbReference type="InterPro" id="IPR036611">
    <property type="entry name" value="Trigger_fac_ribosome-bd_sf"/>
</dbReference>
<dbReference type="PIRSF" id="PIRSF003095">
    <property type="entry name" value="Trigger_factor"/>
    <property type="match status" value="1"/>
</dbReference>
<dbReference type="EMBL" id="FXTP01000005">
    <property type="protein sequence ID" value="SMO58983.1"/>
    <property type="molecule type" value="Genomic_DNA"/>
</dbReference>
<dbReference type="SUPFAM" id="SSF109998">
    <property type="entry name" value="Triger factor/SurA peptide-binding domain-like"/>
    <property type="match status" value="1"/>
</dbReference>
<evidence type="ECO:0000259" key="11">
    <source>
        <dbReference type="Pfam" id="PF05698"/>
    </source>
</evidence>
<dbReference type="Gene3D" id="1.10.3120.10">
    <property type="entry name" value="Trigger factor, C-terminal domain"/>
    <property type="match status" value="1"/>
</dbReference>
<dbReference type="GO" id="GO:0005737">
    <property type="term" value="C:cytoplasm"/>
    <property type="evidence" value="ECO:0007669"/>
    <property type="project" value="UniProtKB-SubCell"/>
</dbReference>
<feature type="domain" description="Trigger factor C-terminal" evidence="11">
    <location>
        <begin position="255"/>
        <end position="406"/>
    </location>
</feature>
<sequence length="432" mass="50145">MDISVEELTSVDKEVTLKANREDLQDDFNKAYKKYKDQIQLPGFRPGKVPMGLIKKRFGKDIEQEEISNIVQKVFEKEVVPEYEPVGETEMVDFSWEDDLLEVKFKIGSKPEIELVDDLSSIEVNKMVHDVTDEEVEEEIERTLEREGNLEEVDEPAEERDVLIVDVVTLDEDGNEVEGEVDEDQKIDLAQDGAKDFREELVGQKPGDVVDMELGQGDETDRFRVTIKKVQRRHKAELTDEVIKDQSNGEAENEDEFRSYIKSRMQQYYDQTADDLFKNDVADALVEAHDFEVPETFVSQVQGSYVEQLKQQQGGELPEGFNAEEYKAGMKERAVREAKWSFISQKLQETFEEIEIKPEDIDEHLQMEAARYGMPADQLKQYYAQQPEMLEQLRSSIRENKVFDILQDKVSINEIGKDKYRELQDEKSKKNQ</sequence>
<evidence type="ECO:0000256" key="6">
    <source>
        <dbReference type="ARBA" id="ARBA00023186"/>
    </source>
</evidence>
<dbReference type="Gene3D" id="3.30.70.1050">
    <property type="entry name" value="Trigger factor ribosome-binding domain"/>
    <property type="match status" value="1"/>
</dbReference>
<dbReference type="GO" id="GO:0006457">
    <property type="term" value="P:protein folding"/>
    <property type="evidence" value="ECO:0007669"/>
    <property type="project" value="UniProtKB-UniRule"/>
</dbReference>
<comment type="subcellular location">
    <subcellularLocation>
        <location evidence="9">Cytoplasm</location>
    </subcellularLocation>
    <text evidence="9">About half TF is bound to the ribosome near the polypeptide exit tunnel while the other half is free in the cytoplasm.</text>
</comment>
<dbReference type="InterPro" id="IPR008880">
    <property type="entry name" value="Trigger_fac_C"/>
</dbReference>
<dbReference type="GO" id="GO:0003755">
    <property type="term" value="F:peptidyl-prolyl cis-trans isomerase activity"/>
    <property type="evidence" value="ECO:0007669"/>
    <property type="project" value="UniProtKB-UniRule"/>
</dbReference>
<proteinExistence type="inferred from homology"/>
<evidence type="ECO:0000256" key="4">
    <source>
        <dbReference type="ARBA" id="ARBA00016902"/>
    </source>
</evidence>
<evidence type="ECO:0000256" key="3">
    <source>
        <dbReference type="ARBA" id="ARBA00013194"/>
    </source>
</evidence>
<feature type="domain" description="Trigger factor ribosome-binding bacterial" evidence="10">
    <location>
        <begin position="1"/>
        <end position="142"/>
    </location>
</feature>
<dbReference type="InterPro" id="IPR027304">
    <property type="entry name" value="Trigger_fact/SurA_dom_sf"/>
</dbReference>
<dbReference type="GO" id="GO:0015031">
    <property type="term" value="P:protein transport"/>
    <property type="evidence" value="ECO:0007669"/>
    <property type="project" value="UniProtKB-UniRule"/>
</dbReference>
<dbReference type="Proteomes" id="UP000317557">
    <property type="component" value="Unassembled WGS sequence"/>
</dbReference>
<keyword evidence="9" id="KW-0963">Cytoplasm</keyword>
<evidence type="ECO:0000313" key="13">
    <source>
        <dbReference type="Proteomes" id="UP000317557"/>
    </source>
</evidence>
<comment type="catalytic activity">
    <reaction evidence="1 9">
        <text>[protein]-peptidylproline (omega=180) = [protein]-peptidylproline (omega=0)</text>
        <dbReference type="Rhea" id="RHEA:16237"/>
        <dbReference type="Rhea" id="RHEA-COMP:10747"/>
        <dbReference type="Rhea" id="RHEA-COMP:10748"/>
        <dbReference type="ChEBI" id="CHEBI:83833"/>
        <dbReference type="ChEBI" id="CHEBI:83834"/>
        <dbReference type="EC" id="5.2.1.8"/>
    </reaction>
</comment>
<dbReference type="EC" id="5.2.1.8" evidence="3 9"/>
<dbReference type="InterPro" id="IPR008881">
    <property type="entry name" value="Trigger_fac_ribosome-bd_bac"/>
</dbReference>
<keyword evidence="13" id="KW-1185">Reference proteome</keyword>
<evidence type="ECO:0000313" key="12">
    <source>
        <dbReference type="EMBL" id="SMO58983.1"/>
    </source>
</evidence>
<evidence type="ECO:0000256" key="7">
    <source>
        <dbReference type="ARBA" id="ARBA00023235"/>
    </source>
</evidence>
<evidence type="ECO:0000256" key="8">
    <source>
        <dbReference type="ARBA" id="ARBA00029986"/>
    </source>
</evidence>
<dbReference type="InterPro" id="IPR046357">
    <property type="entry name" value="PPIase_dom_sf"/>
</dbReference>
<comment type="domain">
    <text evidence="9">Consists of 3 domains; the N-terminus binds the ribosome, the middle domain has PPIase activity, while the C-terminus has intrinsic chaperone activity on its own.</text>
</comment>
<comment type="similarity">
    <text evidence="2 9">Belongs to the FKBP-type PPIase family. Tig subfamily.</text>
</comment>
<dbReference type="RefSeq" id="WP_142453994.1">
    <property type="nucleotide sequence ID" value="NZ_FXTP01000005.1"/>
</dbReference>
<evidence type="ECO:0000259" key="10">
    <source>
        <dbReference type="Pfam" id="PF05697"/>
    </source>
</evidence>
<dbReference type="InterPro" id="IPR037041">
    <property type="entry name" value="Trigger_fac_C_sf"/>
</dbReference>
<dbReference type="Gene3D" id="3.10.50.40">
    <property type="match status" value="1"/>
</dbReference>
<dbReference type="Pfam" id="PF05698">
    <property type="entry name" value="Trigger_C"/>
    <property type="match status" value="1"/>
</dbReference>
<dbReference type="GO" id="GO:0051301">
    <property type="term" value="P:cell division"/>
    <property type="evidence" value="ECO:0007669"/>
    <property type="project" value="UniProtKB-KW"/>
</dbReference>
<dbReference type="HAMAP" id="MF_00303">
    <property type="entry name" value="Trigger_factor_Tig"/>
    <property type="match status" value="1"/>
</dbReference>
<comment type="function">
    <text evidence="9">Involved in protein export. Acts as a chaperone by maintaining the newly synthesized protein in an open conformation. Functions as a peptidyl-prolyl cis-trans isomerase.</text>
</comment>
<protein>
    <recommendedName>
        <fullName evidence="4 9">Trigger factor</fullName>
        <shortName evidence="9">TF</shortName>
        <ecNumber evidence="3 9">5.2.1.8</ecNumber>
    </recommendedName>
    <alternativeName>
        <fullName evidence="8 9">PPIase</fullName>
    </alternativeName>
</protein>
<keyword evidence="7 9" id="KW-0413">Isomerase</keyword>
<dbReference type="AlphaFoldDB" id="A0A521CHN7"/>
<dbReference type="SUPFAM" id="SSF102735">
    <property type="entry name" value="Trigger factor ribosome-binding domain"/>
    <property type="match status" value="1"/>
</dbReference>
<name>A0A521CHN7_9BACT</name>
<keyword evidence="9" id="KW-0132">Cell division</keyword>
<dbReference type="Pfam" id="PF05697">
    <property type="entry name" value="Trigger_N"/>
    <property type="match status" value="1"/>
</dbReference>
<gene>
    <name evidence="9" type="primary">tig</name>
    <name evidence="12" type="ORF">SAMN06265219_105174</name>
</gene>
<reference evidence="12 13" key="1">
    <citation type="submission" date="2017-05" db="EMBL/GenBank/DDBJ databases">
        <authorList>
            <person name="Varghese N."/>
            <person name="Submissions S."/>
        </authorList>
    </citation>
    <scope>NUCLEOTIDE SEQUENCE [LARGE SCALE GENOMIC DNA]</scope>
    <source>
        <strain evidence="12 13">DSM 21985</strain>
    </source>
</reference>
<dbReference type="NCBIfam" id="TIGR00115">
    <property type="entry name" value="tig"/>
    <property type="match status" value="1"/>
</dbReference>
<keyword evidence="5 9" id="KW-0697">Rotamase</keyword>
<keyword evidence="9" id="KW-0131">Cell cycle</keyword>
<dbReference type="OrthoDB" id="9767721at2"/>
<evidence type="ECO:0000256" key="5">
    <source>
        <dbReference type="ARBA" id="ARBA00023110"/>
    </source>
</evidence>
<dbReference type="InterPro" id="IPR005215">
    <property type="entry name" value="Trig_fac"/>
</dbReference>
<evidence type="ECO:0000256" key="2">
    <source>
        <dbReference type="ARBA" id="ARBA00005464"/>
    </source>
</evidence>
<dbReference type="SUPFAM" id="SSF54534">
    <property type="entry name" value="FKBP-like"/>
    <property type="match status" value="1"/>
</dbReference>